<gene>
    <name evidence="2" type="primary">ACBP</name>
    <name evidence="2" type="ORF">SO694_00126073</name>
</gene>
<proteinExistence type="predicted"/>
<name>A0ABR1G2Q6_AURAN</name>
<accession>A0ABR1G2Q6</accession>
<evidence type="ECO:0000313" key="2">
    <source>
        <dbReference type="EMBL" id="KAK7242929.1"/>
    </source>
</evidence>
<comment type="caution">
    <text evidence="2">The sequence shown here is derived from an EMBL/GenBank/DDBJ whole genome shotgun (WGS) entry which is preliminary data.</text>
</comment>
<feature type="region of interest" description="Disordered" evidence="1">
    <location>
        <begin position="39"/>
        <end position="62"/>
    </location>
</feature>
<dbReference type="EMBL" id="JBBJCI010000131">
    <property type="protein sequence ID" value="KAK7242929.1"/>
    <property type="molecule type" value="Genomic_DNA"/>
</dbReference>
<evidence type="ECO:0000313" key="3">
    <source>
        <dbReference type="Proteomes" id="UP001363151"/>
    </source>
</evidence>
<dbReference type="Proteomes" id="UP001363151">
    <property type="component" value="Unassembled WGS sequence"/>
</dbReference>
<organism evidence="2 3">
    <name type="scientific">Aureococcus anophagefferens</name>
    <name type="common">Harmful bloom alga</name>
    <dbReference type="NCBI Taxonomy" id="44056"/>
    <lineage>
        <taxon>Eukaryota</taxon>
        <taxon>Sar</taxon>
        <taxon>Stramenopiles</taxon>
        <taxon>Ochrophyta</taxon>
        <taxon>Pelagophyceae</taxon>
        <taxon>Pelagomonadales</taxon>
        <taxon>Pelagomonadaceae</taxon>
        <taxon>Aureococcus</taxon>
    </lineage>
</organism>
<sequence length="317" mass="32779">MVLSPLTWGTSALCASAVVILQKRRLGAHKRLVVVDAGSGSTRPAATSTAGPAPSRPPATGSLERCVPYVLGTAGGDALKARGDRDLGAASRDVEAVLRGKRGGLSFAVLDGRAEARLELAAVRFVRPGAGLFAGGGKSVQVASSPEDARSFAIDSFAGHELVRKHGAAAGARMHDWAVRRVVANELARDGGFARLDGAFSTIELVSNTLERAAAAGGGAAVRGPLARDAARDAVAAYRARLEKALNPNPNVSARGNDDAEAVKQLVYAVQVAALLELLFEKTASFEVLPFKGTAATPTTNWALGLYLEQREAGLPP</sequence>
<reference evidence="2 3" key="1">
    <citation type="submission" date="2024-03" db="EMBL/GenBank/DDBJ databases">
        <title>Aureococcus anophagefferens CCMP1851 and Kratosvirus quantuckense: Draft genome of a second virus-susceptible host strain in the model system.</title>
        <authorList>
            <person name="Chase E."/>
            <person name="Truchon A.R."/>
            <person name="Schepens W."/>
            <person name="Wilhelm S.W."/>
        </authorList>
    </citation>
    <scope>NUCLEOTIDE SEQUENCE [LARGE SCALE GENOMIC DNA]</scope>
    <source>
        <strain evidence="2 3">CCMP1851</strain>
    </source>
</reference>
<evidence type="ECO:0000256" key="1">
    <source>
        <dbReference type="SAM" id="MobiDB-lite"/>
    </source>
</evidence>
<keyword evidence="3" id="KW-1185">Reference proteome</keyword>
<protein>
    <submittedName>
        <fullName evidence="2">Diazepam binding inhibitor, acyl-CoA binding protein</fullName>
    </submittedName>
</protein>